<dbReference type="PANTHER" id="PTHR36617">
    <property type="entry name" value="PROTEIN, PUTATIVE-RELATED"/>
    <property type="match status" value="1"/>
</dbReference>
<sequence length="244" mass="27909">MVLVHLVHARLASTEQSPFHSSTWNAIIRKVNVLKNQGVDLISHCKIRVGSGMRTCFWRDIWLGVTQLSFLFSRIYALENNKDSTVAEKMQGSITFSFRRPVRGGAEAQQLDHLHNLIGSTTLSNLEDRWVWDMNGEGVFRVKDVRNLLDEYFLPKEPAATRWIKSIPIKINVFACCGLAIDVTRLICRWWNLAWMPFEINCFLRPNILGEKFCLTILLLVRFLGVLLDVKARLVGIAGSRILI</sequence>
<keyword evidence="1" id="KW-0695">RNA-directed DNA polymerase</keyword>
<keyword evidence="1" id="KW-0808">Transferase</keyword>
<organism evidence="1">
    <name type="scientific">Tanacetum cinerariifolium</name>
    <name type="common">Dalmatian daisy</name>
    <name type="synonym">Chrysanthemum cinerariifolium</name>
    <dbReference type="NCBI Taxonomy" id="118510"/>
    <lineage>
        <taxon>Eukaryota</taxon>
        <taxon>Viridiplantae</taxon>
        <taxon>Streptophyta</taxon>
        <taxon>Embryophyta</taxon>
        <taxon>Tracheophyta</taxon>
        <taxon>Spermatophyta</taxon>
        <taxon>Magnoliopsida</taxon>
        <taxon>eudicotyledons</taxon>
        <taxon>Gunneridae</taxon>
        <taxon>Pentapetalae</taxon>
        <taxon>asterids</taxon>
        <taxon>campanulids</taxon>
        <taxon>Asterales</taxon>
        <taxon>Asteraceae</taxon>
        <taxon>Asteroideae</taxon>
        <taxon>Anthemideae</taxon>
        <taxon>Anthemidinae</taxon>
        <taxon>Tanacetum</taxon>
    </lineage>
</organism>
<proteinExistence type="predicted"/>
<name>A0A699GV96_TANCI</name>
<dbReference type="PANTHER" id="PTHR36617:SF16">
    <property type="entry name" value="OS04G0516500 PROTEIN"/>
    <property type="match status" value="1"/>
</dbReference>
<protein>
    <submittedName>
        <fullName evidence="1">RNA-directed DNA polymerase, eukaryota</fullName>
    </submittedName>
</protein>
<dbReference type="EMBL" id="BKCJ010053074">
    <property type="protein sequence ID" value="GEW30755.1"/>
    <property type="molecule type" value="Genomic_DNA"/>
</dbReference>
<keyword evidence="1" id="KW-0548">Nucleotidyltransferase</keyword>
<dbReference type="AlphaFoldDB" id="A0A699GV96"/>
<comment type="caution">
    <text evidence="1">The sequence shown here is derived from an EMBL/GenBank/DDBJ whole genome shotgun (WGS) entry which is preliminary data.</text>
</comment>
<reference evidence="1" key="1">
    <citation type="journal article" date="2019" name="Sci. Rep.">
        <title>Draft genome of Tanacetum cinerariifolium, the natural source of mosquito coil.</title>
        <authorList>
            <person name="Yamashiro T."/>
            <person name="Shiraishi A."/>
            <person name="Satake H."/>
            <person name="Nakayama K."/>
        </authorList>
    </citation>
    <scope>NUCLEOTIDE SEQUENCE</scope>
</reference>
<evidence type="ECO:0000313" key="1">
    <source>
        <dbReference type="EMBL" id="GEW30755.1"/>
    </source>
</evidence>
<dbReference type="GO" id="GO:0003964">
    <property type="term" value="F:RNA-directed DNA polymerase activity"/>
    <property type="evidence" value="ECO:0007669"/>
    <property type="project" value="UniProtKB-KW"/>
</dbReference>
<gene>
    <name evidence="1" type="ORF">Tci_202731</name>
</gene>
<accession>A0A699GV96</accession>